<evidence type="ECO:0000259" key="9">
    <source>
        <dbReference type="PROSITE" id="PS50045"/>
    </source>
</evidence>
<dbReference type="Gene3D" id="3.40.50.300">
    <property type="entry name" value="P-loop containing nucleotide triphosphate hydrolases"/>
    <property type="match status" value="1"/>
</dbReference>
<dbReference type="RefSeq" id="WP_175530248.1">
    <property type="nucleotide sequence ID" value="NZ_FNLL01000001.1"/>
</dbReference>
<dbReference type="PROSITE" id="PS00688">
    <property type="entry name" value="SIGMA54_INTERACT_3"/>
    <property type="match status" value="1"/>
</dbReference>
<dbReference type="Pfam" id="PF25601">
    <property type="entry name" value="AAA_lid_14"/>
    <property type="match status" value="1"/>
</dbReference>
<dbReference type="GO" id="GO:0006355">
    <property type="term" value="P:regulation of DNA-templated transcription"/>
    <property type="evidence" value="ECO:0007669"/>
    <property type="project" value="InterPro"/>
</dbReference>
<dbReference type="Proteomes" id="UP000199608">
    <property type="component" value="Unassembled WGS sequence"/>
</dbReference>
<dbReference type="Pfam" id="PF00072">
    <property type="entry name" value="Response_reg"/>
    <property type="match status" value="1"/>
</dbReference>
<dbReference type="FunFam" id="3.40.50.2300:FF:000018">
    <property type="entry name" value="DNA-binding transcriptional regulator NtrC"/>
    <property type="match status" value="1"/>
</dbReference>
<evidence type="ECO:0000313" key="11">
    <source>
        <dbReference type="EMBL" id="SDT85034.1"/>
    </source>
</evidence>
<dbReference type="InterPro" id="IPR058031">
    <property type="entry name" value="AAA_lid_NorR"/>
</dbReference>
<keyword evidence="6" id="KW-0238">DNA-binding</keyword>
<dbReference type="GO" id="GO:0005524">
    <property type="term" value="F:ATP binding"/>
    <property type="evidence" value="ECO:0007669"/>
    <property type="project" value="UniProtKB-KW"/>
</dbReference>
<dbReference type="InterPro" id="IPR003593">
    <property type="entry name" value="AAA+_ATPase"/>
</dbReference>
<dbReference type="InterPro" id="IPR002078">
    <property type="entry name" value="Sigma_54_int"/>
</dbReference>
<dbReference type="PANTHER" id="PTHR32071">
    <property type="entry name" value="TRANSCRIPTIONAL REGULATORY PROTEIN"/>
    <property type="match status" value="1"/>
</dbReference>
<dbReference type="EMBL" id="FNLL01000001">
    <property type="protein sequence ID" value="SDT85034.1"/>
    <property type="molecule type" value="Genomic_DNA"/>
</dbReference>
<evidence type="ECO:0000313" key="12">
    <source>
        <dbReference type="Proteomes" id="UP000199608"/>
    </source>
</evidence>
<evidence type="ECO:0000256" key="5">
    <source>
        <dbReference type="ARBA" id="ARBA00023015"/>
    </source>
</evidence>
<feature type="domain" description="Sigma-54 factor interaction" evidence="9">
    <location>
        <begin position="149"/>
        <end position="376"/>
    </location>
</feature>
<dbReference type="GO" id="GO:0000160">
    <property type="term" value="P:phosphorelay signal transduction system"/>
    <property type="evidence" value="ECO:0007669"/>
    <property type="project" value="UniProtKB-KW"/>
</dbReference>
<keyword evidence="4" id="KW-0902">Two-component regulatory system</keyword>
<dbReference type="PANTHER" id="PTHR32071:SF119">
    <property type="entry name" value="SIGMA L-DEPENDENT TRANSCRIPTIONAL REGULATOR YPLP-RELATED"/>
    <property type="match status" value="1"/>
</dbReference>
<dbReference type="Pfam" id="PF00158">
    <property type="entry name" value="Sigma54_activat"/>
    <property type="match status" value="1"/>
</dbReference>
<name>A0A1H2DQH9_9BACT</name>
<proteinExistence type="predicted"/>
<dbReference type="FunFam" id="3.40.50.300:FF:000006">
    <property type="entry name" value="DNA-binding transcriptional regulator NtrC"/>
    <property type="match status" value="1"/>
</dbReference>
<dbReference type="Gene3D" id="1.10.8.60">
    <property type="match status" value="1"/>
</dbReference>
<evidence type="ECO:0000256" key="3">
    <source>
        <dbReference type="ARBA" id="ARBA00022840"/>
    </source>
</evidence>
<feature type="modified residue" description="4-aspartylphosphate" evidence="8">
    <location>
        <position position="58"/>
    </location>
</feature>
<dbReference type="PROSITE" id="PS50110">
    <property type="entry name" value="RESPONSE_REGULATORY"/>
    <property type="match status" value="1"/>
</dbReference>
<reference evidence="12" key="1">
    <citation type="submission" date="2016-10" db="EMBL/GenBank/DDBJ databases">
        <authorList>
            <person name="Varghese N."/>
            <person name="Submissions S."/>
        </authorList>
    </citation>
    <scope>NUCLEOTIDE SEQUENCE [LARGE SCALE GENOMIC DNA]</scope>
    <source>
        <strain evidence="12">DSM 3384</strain>
    </source>
</reference>
<evidence type="ECO:0000256" key="6">
    <source>
        <dbReference type="ARBA" id="ARBA00023125"/>
    </source>
</evidence>
<evidence type="ECO:0000256" key="2">
    <source>
        <dbReference type="ARBA" id="ARBA00022741"/>
    </source>
</evidence>
<evidence type="ECO:0000259" key="10">
    <source>
        <dbReference type="PROSITE" id="PS50110"/>
    </source>
</evidence>
<feature type="domain" description="Response regulatory" evidence="10">
    <location>
        <begin position="9"/>
        <end position="123"/>
    </location>
</feature>
<keyword evidence="2" id="KW-0547">Nucleotide-binding</keyword>
<dbReference type="SUPFAM" id="SSF52540">
    <property type="entry name" value="P-loop containing nucleoside triphosphate hydrolases"/>
    <property type="match status" value="1"/>
</dbReference>
<dbReference type="InterPro" id="IPR011006">
    <property type="entry name" value="CheY-like_superfamily"/>
</dbReference>
<keyword evidence="7" id="KW-0804">Transcription</keyword>
<dbReference type="SMART" id="SM00382">
    <property type="entry name" value="AAA"/>
    <property type="match status" value="1"/>
</dbReference>
<accession>A0A1H2DQH9</accession>
<organism evidence="11 12">
    <name type="scientific">Desulfobacula phenolica</name>
    <dbReference type="NCBI Taxonomy" id="90732"/>
    <lineage>
        <taxon>Bacteria</taxon>
        <taxon>Pseudomonadati</taxon>
        <taxon>Thermodesulfobacteriota</taxon>
        <taxon>Desulfobacteria</taxon>
        <taxon>Desulfobacterales</taxon>
        <taxon>Desulfobacteraceae</taxon>
        <taxon>Desulfobacula</taxon>
    </lineage>
</organism>
<dbReference type="InterPro" id="IPR025943">
    <property type="entry name" value="Sigma_54_int_dom_ATP-bd_2"/>
</dbReference>
<dbReference type="PROSITE" id="PS50045">
    <property type="entry name" value="SIGMA54_INTERACT_4"/>
    <property type="match status" value="1"/>
</dbReference>
<evidence type="ECO:0000256" key="8">
    <source>
        <dbReference type="PROSITE-ProRule" id="PRU00169"/>
    </source>
</evidence>
<dbReference type="InterPro" id="IPR002197">
    <property type="entry name" value="HTH_Fis"/>
</dbReference>
<dbReference type="InterPro" id="IPR025944">
    <property type="entry name" value="Sigma_54_int_dom_CS"/>
</dbReference>
<dbReference type="AlphaFoldDB" id="A0A1H2DQH9"/>
<evidence type="ECO:0000256" key="4">
    <source>
        <dbReference type="ARBA" id="ARBA00023012"/>
    </source>
</evidence>
<dbReference type="SUPFAM" id="SSF52172">
    <property type="entry name" value="CheY-like"/>
    <property type="match status" value="1"/>
</dbReference>
<sequence length="453" mass="50765">MTDQISTMNILVVDDEKSIRRLLEKELTSSRRSITTAGNAKEALLAVKKKVFDIIILDIMLPDANGIELMAGFQEQVLAVQIILITGYGDVDDAVEAMKTGACDYITKPFDLERLEQVVEKAYQRGLLRKKEILKQQGRQEKIQYPEHIVGHSSSMEEVRFLIGKVAPTSVPVLITGESGTGKNVAARQLHGLSLRSASPLITKNCATLQEELIRSELFGYCKGAFTGAEESRTGLLGLADKGTLFLDEIGELSVGVQASLLRVMENQTFRPVGDKNEIKVDIRFIFATNRDLKKSVAKGTFSEALFHRLNVFTIKILPLRKRKEEIPVLVEYFLGQMSHGTAPCKVAKNAMQHLMAYDWPGNVRELHNVIERGIILSDNNIITERSLPLELLETMDDMNTYATEQFPSLKDLEKNHIMKVLKHVDGNRSKAAEILGISRKTLYRKLLDDIEQ</sequence>
<dbReference type="GO" id="GO:0043565">
    <property type="term" value="F:sequence-specific DNA binding"/>
    <property type="evidence" value="ECO:0007669"/>
    <property type="project" value="InterPro"/>
</dbReference>
<keyword evidence="5" id="KW-0805">Transcription regulation</keyword>
<dbReference type="SMART" id="SM00448">
    <property type="entry name" value="REC"/>
    <property type="match status" value="1"/>
</dbReference>
<dbReference type="InterPro" id="IPR009057">
    <property type="entry name" value="Homeodomain-like_sf"/>
</dbReference>
<dbReference type="Gene3D" id="3.40.50.2300">
    <property type="match status" value="1"/>
</dbReference>
<evidence type="ECO:0000256" key="1">
    <source>
        <dbReference type="ARBA" id="ARBA00022553"/>
    </source>
</evidence>
<keyword evidence="3" id="KW-0067">ATP-binding</keyword>
<dbReference type="Gene3D" id="1.10.10.60">
    <property type="entry name" value="Homeodomain-like"/>
    <property type="match status" value="1"/>
</dbReference>
<dbReference type="PROSITE" id="PS00676">
    <property type="entry name" value="SIGMA54_INTERACT_2"/>
    <property type="match status" value="1"/>
</dbReference>
<gene>
    <name evidence="11" type="ORF">SAMN04487931_101486</name>
</gene>
<evidence type="ECO:0000256" key="7">
    <source>
        <dbReference type="ARBA" id="ARBA00023163"/>
    </source>
</evidence>
<dbReference type="InterPro" id="IPR001789">
    <property type="entry name" value="Sig_transdc_resp-reg_receiver"/>
</dbReference>
<protein>
    <submittedName>
        <fullName evidence="11">Two-component system, NtrC family, response regulator</fullName>
    </submittedName>
</protein>
<dbReference type="InterPro" id="IPR027417">
    <property type="entry name" value="P-loop_NTPase"/>
</dbReference>
<dbReference type="Pfam" id="PF02954">
    <property type="entry name" value="HTH_8"/>
    <property type="match status" value="1"/>
</dbReference>
<dbReference type="PRINTS" id="PR01590">
    <property type="entry name" value="HTHFIS"/>
</dbReference>
<dbReference type="SUPFAM" id="SSF46689">
    <property type="entry name" value="Homeodomain-like"/>
    <property type="match status" value="1"/>
</dbReference>
<dbReference type="CDD" id="cd00009">
    <property type="entry name" value="AAA"/>
    <property type="match status" value="1"/>
</dbReference>
<keyword evidence="1 8" id="KW-0597">Phosphoprotein</keyword>
<keyword evidence="12" id="KW-1185">Reference proteome</keyword>